<keyword evidence="1" id="KW-0732">Signal</keyword>
<dbReference type="AlphaFoldDB" id="A0A1I7T3D9"/>
<dbReference type="WBParaSite" id="Csp11.Scaffold489.g2040.t1">
    <property type="protein sequence ID" value="Csp11.Scaffold489.g2040.t1"/>
    <property type="gene ID" value="Csp11.Scaffold489.g2040"/>
</dbReference>
<feature type="chain" id="PRO_5009306979" evidence="1">
    <location>
        <begin position="21"/>
        <end position="73"/>
    </location>
</feature>
<evidence type="ECO:0000256" key="1">
    <source>
        <dbReference type="SAM" id="SignalP"/>
    </source>
</evidence>
<feature type="signal peptide" evidence="1">
    <location>
        <begin position="1"/>
        <end position="20"/>
    </location>
</feature>
<evidence type="ECO:0000313" key="3">
    <source>
        <dbReference type="WBParaSite" id="Csp11.Scaffold489.g2040.t1"/>
    </source>
</evidence>
<organism evidence="2 3">
    <name type="scientific">Caenorhabditis tropicalis</name>
    <dbReference type="NCBI Taxonomy" id="1561998"/>
    <lineage>
        <taxon>Eukaryota</taxon>
        <taxon>Metazoa</taxon>
        <taxon>Ecdysozoa</taxon>
        <taxon>Nematoda</taxon>
        <taxon>Chromadorea</taxon>
        <taxon>Rhabditida</taxon>
        <taxon>Rhabditina</taxon>
        <taxon>Rhabditomorpha</taxon>
        <taxon>Rhabditoidea</taxon>
        <taxon>Rhabditidae</taxon>
        <taxon>Peloderinae</taxon>
        <taxon>Caenorhabditis</taxon>
    </lineage>
</organism>
<proteinExistence type="predicted"/>
<keyword evidence="2" id="KW-1185">Reference proteome</keyword>
<dbReference type="Proteomes" id="UP000095282">
    <property type="component" value="Unplaced"/>
</dbReference>
<evidence type="ECO:0000313" key="2">
    <source>
        <dbReference type="Proteomes" id="UP000095282"/>
    </source>
</evidence>
<name>A0A1I7T3D9_9PELO</name>
<reference evidence="3" key="1">
    <citation type="submission" date="2016-11" db="UniProtKB">
        <authorList>
            <consortium name="WormBaseParasite"/>
        </authorList>
    </citation>
    <scope>IDENTIFICATION</scope>
</reference>
<protein>
    <submittedName>
        <fullName evidence="3">Venom protein</fullName>
    </submittedName>
</protein>
<sequence length="73" mass="7831">MNHVLILLLLSLVFCESTNGLPLCDCETKASCAIEACHDELKLKRLQKASDCGECPTDTFCSNGVCIGLPFPG</sequence>
<accession>A0A1I7T3D9</accession>